<dbReference type="InterPro" id="IPR009660">
    <property type="entry name" value="Phage_A500_Gp15"/>
</dbReference>
<evidence type="ECO:0000256" key="1">
    <source>
        <dbReference type="SAM" id="MobiDB-lite"/>
    </source>
</evidence>
<dbReference type="EMBL" id="JBHTOF010000103">
    <property type="protein sequence ID" value="MFD1466471.1"/>
    <property type="molecule type" value="Genomic_DNA"/>
</dbReference>
<dbReference type="Pfam" id="PF06854">
    <property type="entry name" value="Phage_Gp15"/>
    <property type="match status" value="1"/>
</dbReference>
<evidence type="ECO:0000313" key="3">
    <source>
        <dbReference type="Proteomes" id="UP001597244"/>
    </source>
</evidence>
<feature type="region of interest" description="Disordered" evidence="1">
    <location>
        <begin position="163"/>
        <end position="195"/>
    </location>
</feature>
<dbReference type="Proteomes" id="UP001597244">
    <property type="component" value="Unassembled WGS sequence"/>
</dbReference>
<accession>A0ABW4DRV3</accession>
<proteinExistence type="predicted"/>
<feature type="compositionally biased region" description="Basic and acidic residues" evidence="1">
    <location>
        <begin position="163"/>
        <end position="176"/>
    </location>
</feature>
<feature type="compositionally biased region" description="Acidic residues" evidence="1">
    <location>
        <begin position="186"/>
        <end position="195"/>
    </location>
</feature>
<comment type="caution">
    <text evidence="2">The sequence shown here is derived from an EMBL/GenBank/DDBJ whole genome shotgun (WGS) entry which is preliminary data.</text>
</comment>
<sequence>MFRLYEKLPSEVAVNDVEYRLNLDFDNVLLAFSALSDKEMTADDRLETYLRLLVIGKLPSVDYWIDLYDAIQEVLTVEQTSAVKYDVNGDPMPTKANDSKPDFDFDLDARYIYAAFLQAYGIDLIDQQGKMQWIKFVALLNALPEDTMFRQIRQIRSTDLSKIKDKEQRKQTKEQQKALALPSNVIEEEADDYGG</sequence>
<protein>
    <submittedName>
        <fullName evidence="2">Gp15 family bacteriophage protein</fullName>
    </submittedName>
</protein>
<gene>
    <name evidence="2" type="ORF">ACFQ4L_10400</name>
</gene>
<name>A0ABW4DRV3_9LACO</name>
<dbReference type="RefSeq" id="WP_125577455.1">
    <property type="nucleotide sequence ID" value="NZ_JBHTOF010000103.1"/>
</dbReference>
<organism evidence="2 3">
    <name type="scientific">Lapidilactobacillus mulanensis</name>
    <dbReference type="NCBI Taxonomy" id="2485999"/>
    <lineage>
        <taxon>Bacteria</taxon>
        <taxon>Bacillati</taxon>
        <taxon>Bacillota</taxon>
        <taxon>Bacilli</taxon>
        <taxon>Lactobacillales</taxon>
        <taxon>Lactobacillaceae</taxon>
        <taxon>Lapidilactobacillus</taxon>
    </lineage>
</organism>
<evidence type="ECO:0000313" key="2">
    <source>
        <dbReference type="EMBL" id="MFD1466471.1"/>
    </source>
</evidence>
<reference evidence="3" key="1">
    <citation type="journal article" date="2019" name="Int. J. Syst. Evol. Microbiol.">
        <title>The Global Catalogue of Microorganisms (GCM) 10K type strain sequencing project: providing services to taxonomists for standard genome sequencing and annotation.</title>
        <authorList>
            <consortium name="The Broad Institute Genomics Platform"/>
            <consortium name="The Broad Institute Genome Sequencing Center for Infectious Disease"/>
            <person name="Wu L."/>
            <person name="Ma J."/>
        </authorList>
    </citation>
    <scope>NUCLEOTIDE SEQUENCE [LARGE SCALE GENOMIC DNA]</scope>
    <source>
        <strain evidence="3">CCM 8951</strain>
    </source>
</reference>
<keyword evidence="3" id="KW-1185">Reference proteome</keyword>